<proteinExistence type="predicted"/>
<dbReference type="GO" id="GO:0016810">
    <property type="term" value="F:hydrolase activity, acting on carbon-nitrogen (but not peptide) bonds"/>
    <property type="evidence" value="ECO:0007669"/>
    <property type="project" value="InterPro"/>
</dbReference>
<evidence type="ECO:0000313" key="2">
    <source>
        <dbReference type="Proteomes" id="UP000824035"/>
    </source>
</evidence>
<organism evidence="1 2">
    <name type="scientific">Candidatus Allofournierella merdipullorum</name>
    <dbReference type="NCBI Taxonomy" id="2838595"/>
    <lineage>
        <taxon>Bacteria</taxon>
        <taxon>Bacillati</taxon>
        <taxon>Bacillota</taxon>
        <taxon>Clostridia</taxon>
        <taxon>Eubacteriales</taxon>
        <taxon>Oscillospiraceae</taxon>
        <taxon>Allofournierella</taxon>
    </lineage>
</organism>
<accession>A0A9D2E4A9</accession>
<gene>
    <name evidence="1" type="ORF">H9813_05530</name>
</gene>
<dbReference type="Gene3D" id="2.30.40.10">
    <property type="entry name" value="Urease, subunit C, domain 1"/>
    <property type="match status" value="1"/>
</dbReference>
<dbReference type="PANTHER" id="PTHR11647">
    <property type="entry name" value="HYDRANTOINASE/DIHYDROPYRIMIDINASE FAMILY MEMBER"/>
    <property type="match status" value="1"/>
</dbReference>
<reference evidence="1" key="2">
    <citation type="submission" date="2021-04" db="EMBL/GenBank/DDBJ databases">
        <authorList>
            <person name="Gilroy R."/>
        </authorList>
    </citation>
    <scope>NUCLEOTIDE SEQUENCE</scope>
    <source>
        <strain evidence="1">ChiGjej4B4-18154</strain>
    </source>
</reference>
<evidence type="ECO:0000313" key="1">
    <source>
        <dbReference type="EMBL" id="HIZ30679.1"/>
    </source>
</evidence>
<sequence length="61" mass="6711">MKQLVITGALVYTGGRFVQREVYVQEGRIAQLAKKVNAPADCPRLDLSGKRLAPGFIDIHT</sequence>
<comment type="caution">
    <text evidence="1">The sequence shown here is derived from an EMBL/GenBank/DDBJ whole genome shotgun (WGS) entry which is preliminary data.</text>
</comment>
<dbReference type="PANTHER" id="PTHR11647:SF1">
    <property type="entry name" value="COLLAPSIN RESPONSE MEDIATOR PROTEIN"/>
    <property type="match status" value="1"/>
</dbReference>
<name>A0A9D2E4A9_9FIRM</name>
<feature type="non-terminal residue" evidence="1">
    <location>
        <position position="61"/>
    </location>
</feature>
<dbReference type="SUPFAM" id="SSF51338">
    <property type="entry name" value="Composite domain of metallo-dependent hydrolases"/>
    <property type="match status" value="1"/>
</dbReference>
<dbReference type="AlphaFoldDB" id="A0A9D2E4A9"/>
<dbReference type="InterPro" id="IPR050378">
    <property type="entry name" value="Metallo-dep_Hydrolases_sf"/>
</dbReference>
<dbReference type="InterPro" id="IPR011059">
    <property type="entry name" value="Metal-dep_hydrolase_composite"/>
</dbReference>
<reference evidence="1" key="1">
    <citation type="journal article" date="2021" name="PeerJ">
        <title>Extensive microbial diversity within the chicken gut microbiome revealed by metagenomics and culture.</title>
        <authorList>
            <person name="Gilroy R."/>
            <person name="Ravi A."/>
            <person name="Getino M."/>
            <person name="Pursley I."/>
            <person name="Horton D.L."/>
            <person name="Alikhan N.F."/>
            <person name="Baker D."/>
            <person name="Gharbi K."/>
            <person name="Hall N."/>
            <person name="Watson M."/>
            <person name="Adriaenssens E.M."/>
            <person name="Foster-Nyarko E."/>
            <person name="Jarju S."/>
            <person name="Secka A."/>
            <person name="Antonio M."/>
            <person name="Oren A."/>
            <person name="Chaudhuri R.R."/>
            <person name="La Ragione R."/>
            <person name="Hildebrand F."/>
            <person name="Pallen M.J."/>
        </authorList>
    </citation>
    <scope>NUCLEOTIDE SEQUENCE</scope>
    <source>
        <strain evidence="1">ChiGjej4B4-18154</strain>
    </source>
</reference>
<dbReference type="Proteomes" id="UP000824035">
    <property type="component" value="Unassembled WGS sequence"/>
</dbReference>
<protein>
    <submittedName>
        <fullName evidence="1">Dihydropyrimidinase</fullName>
    </submittedName>
</protein>
<dbReference type="EMBL" id="DXBV01000048">
    <property type="protein sequence ID" value="HIZ30679.1"/>
    <property type="molecule type" value="Genomic_DNA"/>
</dbReference>